<gene>
    <name evidence="15" type="ORF">FHX81_1701</name>
</gene>
<feature type="binding site" evidence="11">
    <location>
        <begin position="154"/>
        <end position="155"/>
    </location>
    <ligand>
        <name>substrate</name>
    </ligand>
</feature>
<feature type="binding site" evidence="12">
    <location>
        <position position="13"/>
    </location>
    <ligand>
        <name>Mn(2+)</name>
        <dbReference type="ChEBI" id="CHEBI:29035"/>
        <label>2</label>
    </ligand>
</feature>
<keyword evidence="7 12" id="KW-0464">Manganese</keyword>
<evidence type="ECO:0000256" key="6">
    <source>
        <dbReference type="ARBA" id="ARBA00023152"/>
    </source>
</evidence>
<keyword evidence="16" id="KW-1185">Reference proteome</keyword>
<evidence type="ECO:0000313" key="16">
    <source>
        <dbReference type="Proteomes" id="UP000316628"/>
    </source>
</evidence>
<feature type="domain" description="Metalloenzyme" evidence="13">
    <location>
        <begin position="7"/>
        <end position="497"/>
    </location>
</feature>
<feature type="binding site" evidence="12">
    <location>
        <position position="397"/>
    </location>
    <ligand>
        <name>Mn(2+)</name>
        <dbReference type="ChEBI" id="CHEBI:29035"/>
        <label>1</label>
    </ligand>
</feature>
<organism evidence="15 16">
    <name type="scientific">Saccharothrix saharensis</name>
    <dbReference type="NCBI Taxonomy" id="571190"/>
    <lineage>
        <taxon>Bacteria</taxon>
        <taxon>Bacillati</taxon>
        <taxon>Actinomycetota</taxon>
        <taxon>Actinomycetes</taxon>
        <taxon>Pseudonocardiales</taxon>
        <taxon>Pseudonocardiaceae</taxon>
        <taxon>Saccharothrix</taxon>
    </lineage>
</organism>
<evidence type="ECO:0000259" key="13">
    <source>
        <dbReference type="Pfam" id="PF01676"/>
    </source>
</evidence>
<dbReference type="GO" id="GO:0004619">
    <property type="term" value="F:phosphoglycerate mutase activity"/>
    <property type="evidence" value="ECO:0007669"/>
    <property type="project" value="UniProtKB-UniRule"/>
</dbReference>
<dbReference type="InterPro" id="IPR036646">
    <property type="entry name" value="PGAM_B_sf"/>
</dbReference>
<dbReference type="GO" id="GO:0006096">
    <property type="term" value="P:glycolytic process"/>
    <property type="evidence" value="ECO:0007669"/>
    <property type="project" value="UniProtKB-UniRule"/>
</dbReference>
<evidence type="ECO:0000256" key="2">
    <source>
        <dbReference type="ARBA" id="ARBA00001936"/>
    </source>
</evidence>
<dbReference type="InterPro" id="IPR005995">
    <property type="entry name" value="Pgm_bpd_ind"/>
</dbReference>
<dbReference type="InterPro" id="IPR011258">
    <property type="entry name" value="BPG-indep_PGM_N"/>
</dbReference>
<comment type="pathway">
    <text evidence="3">Carbohydrate degradation; glycolysis; pyruvate from D-glyceraldehyde 3-phosphate: step 3/5.</text>
</comment>
<comment type="similarity">
    <text evidence="4">Belongs to the BPG-independent phosphoglycerate mutase family.</text>
</comment>
<reference evidence="15 16" key="1">
    <citation type="submission" date="2019-06" db="EMBL/GenBank/DDBJ databases">
        <title>Sequencing the genomes of 1000 actinobacteria strains.</title>
        <authorList>
            <person name="Klenk H.-P."/>
        </authorList>
    </citation>
    <scope>NUCLEOTIDE SEQUENCE [LARGE SCALE GENOMIC DNA]</scope>
    <source>
        <strain evidence="15 16">DSM 45456</strain>
    </source>
</reference>
<feature type="binding site" evidence="11">
    <location>
        <position position="186"/>
    </location>
    <ligand>
        <name>substrate</name>
    </ligand>
</feature>
<evidence type="ECO:0000256" key="12">
    <source>
        <dbReference type="PIRSR" id="PIRSR001492-3"/>
    </source>
</evidence>
<dbReference type="OrthoDB" id="9800863at2"/>
<protein>
    <recommendedName>
        <fullName evidence="9">2,3-bisphosphoglycerate-independent phosphoglycerate mutase</fullName>
        <ecNumber evidence="9">5.4.2.12</ecNumber>
    </recommendedName>
</protein>
<dbReference type="Proteomes" id="UP000316628">
    <property type="component" value="Unassembled WGS sequence"/>
</dbReference>
<accession>A0A543J9C8</accession>
<proteinExistence type="inferred from homology"/>
<dbReference type="Pfam" id="PF01676">
    <property type="entry name" value="Metalloenzyme"/>
    <property type="match status" value="1"/>
</dbReference>
<feature type="binding site" evidence="12">
    <location>
        <position position="456"/>
    </location>
    <ligand>
        <name>Mn(2+)</name>
        <dbReference type="ChEBI" id="CHEBI:29035"/>
        <label>1</label>
    </ligand>
</feature>
<feature type="binding site" evidence="12">
    <location>
        <position position="434"/>
    </location>
    <ligand>
        <name>Mn(2+)</name>
        <dbReference type="ChEBI" id="CHEBI:29035"/>
        <label>2</label>
    </ligand>
</feature>
<dbReference type="PANTHER" id="PTHR31637:SF0">
    <property type="entry name" value="2,3-BISPHOSPHOGLYCERATE-INDEPENDENT PHOSPHOGLYCERATE MUTASE"/>
    <property type="match status" value="1"/>
</dbReference>
<sequence length="527" mass="55195">MSDRHNGILLILDGWGHAPPAPGNAISAAVTPALDDLLTRYPTALLPASGTAVGLPDGVVGNSEIGHMVIGAGRPLEYDSLLVQRQVDSGELRRHPDLVAACTRLAANGGALHLVGLCSDGRIHADVAHVAELLHAAADAGLRQVFLHAITDGRDVADGSAGQHLDVLLGHADRAGAGRCVSVVGRNFAMDKSGKADLTAIACSLIVDAEAERVVPEPRAAVDGQAGDQWIPATVVSGDGSRHPVRDGDVVLFTNFRSDRISPLVDMVHTRLRDTGRSSVRLLSLAQYDTTAEVVPLVRRADASGGLADALEAAGVRSVRIAEREKFEHVTFYVNGRDPSARPFEEHQLVPTAVGDDYVAQPRMNVAEVARRVVEAAERDDVGVVVANLANIDVVGHTGDYEATVVATGAVDTAVATICAAARARGRWVLLVGDHGNAEQMVKTGNTGEQRPYGGHTHNPVPCVLVPAPESAYALDPRVTGAALPSVGPTVLQLLGLPVPPTMTAPRLLTEAAEPHRRPVRAAPTTN</sequence>
<feature type="binding site" evidence="11">
    <location>
        <begin position="257"/>
        <end position="260"/>
    </location>
    <ligand>
        <name>substrate</name>
    </ligand>
</feature>
<evidence type="ECO:0000256" key="1">
    <source>
        <dbReference type="ARBA" id="ARBA00000370"/>
    </source>
</evidence>
<dbReference type="UniPathway" id="UPA00109">
    <property type="reaction ID" value="UER00186"/>
</dbReference>
<dbReference type="SUPFAM" id="SSF53649">
    <property type="entry name" value="Alkaline phosphatase-like"/>
    <property type="match status" value="1"/>
</dbReference>
<evidence type="ECO:0000256" key="8">
    <source>
        <dbReference type="ARBA" id="ARBA00023235"/>
    </source>
</evidence>
<evidence type="ECO:0000256" key="3">
    <source>
        <dbReference type="ARBA" id="ARBA00004798"/>
    </source>
</evidence>
<dbReference type="SUPFAM" id="SSF64158">
    <property type="entry name" value="2,3-Bisphosphoglycerate-independent phosphoglycerate mutase, substrate-binding domain"/>
    <property type="match status" value="1"/>
</dbReference>
<dbReference type="PIRSF" id="PIRSF001492">
    <property type="entry name" value="IPGAM"/>
    <property type="match status" value="1"/>
</dbReference>
<dbReference type="GO" id="GO:0006007">
    <property type="term" value="P:glucose catabolic process"/>
    <property type="evidence" value="ECO:0007669"/>
    <property type="project" value="InterPro"/>
</dbReference>
<dbReference type="Pfam" id="PF06415">
    <property type="entry name" value="iPGM_N"/>
    <property type="match status" value="1"/>
</dbReference>
<feature type="binding site" evidence="12">
    <location>
        <position position="393"/>
    </location>
    <ligand>
        <name>Mn(2+)</name>
        <dbReference type="ChEBI" id="CHEBI:29035"/>
        <label>1</label>
    </ligand>
</feature>
<feature type="binding site" evidence="11">
    <location>
        <position position="124"/>
    </location>
    <ligand>
        <name>substrate</name>
    </ligand>
</feature>
<dbReference type="GO" id="GO:0030145">
    <property type="term" value="F:manganese ion binding"/>
    <property type="evidence" value="ECO:0007669"/>
    <property type="project" value="InterPro"/>
</dbReference>
<feature type="binding site" evidence="11">
    <location>
        <position position="192"/>
    </location>
    <ligand>
        <name>substrate</name>
    </ligand>
</feature>
<comment type="catalytic activity">
    <reaction evidence="1">
        <text>(2R)-2-phosphoglycerate = (2R)-3-phosphoglycerate</text>
        <dbReference type="Rhea" id="RHEA:15901"/>
        <dbReference type="ChEBI" id="CHEBI:58272"/>
        <dbReference type="ChEBI" id="CHEBI:58289"/>
        <dbReference type="EC" id="5.4.2.12"/>
    </reaction>
</comment>
<evidence type="ECO:0000256" key="9">
    <source>
        <dbReference type="NCBIfam" id="TIGR01307"/>
    </source>
</evidence>
<keyword evidence="6" id="KW-0324">Glycolysis</keyword>
<evidence type="ECO:0000256" key="11">
    <source>
        <dbReference type="PIRSR" id="PIRSR001492-2"/>
    </source>
</evidence>
<dbReference type="EMBL" id="VFPP01000001">
    <property type="protein sequence ID" value="TQM79394.1"/>
    <property type="molecule type" value="Genomic_DNA"/>
</dbReference>
<evidence type="ECO:0000256" key="7">
    <source>
        <dbReference type="ARBA" id="ARBA00023211"/>
    </source>
</evidence>
<name>A0A543J9C8_9PSEU</name>
<keyword evidence="8" id="KW-0413">Isomerase</keyword>
<evidence type="ECO:0000256" key="5">
    <source>
        <dbReference type="ARBA" id="ARBA00022723"/>
    </source>
</evidence>
<keyword evidence="5 12" id="KW-0479">Metal-binding</keyword>
<dbReference type="InterPro" id="IPR017850">
    <property type="entry name" value="Alkaline_phosphatase_core_sf"/>
</dbReference>
<dbReference type="AlphaFoldDB" id="A0A543J9C8"/>
<evidence type="ECO:0000256" key="10">
    <source>
        <dbReference type="PIRSR" id="PIRSR001492-1"/>
    </source>
</evidence>
<dbReference type="Gene3D" id="3.40.1450.10">
    <property type="entry name" value="BPG-independent phosphoglycerate mutase, domain B"/>
    <property type="match status" value="1"/>
</dbReference>
<feature type="binding site" evidence="12">
    <location>
        <position position="435"/>
    </location>
    <ligand>
        <name>Mn(2+)</name>
        <dbReference type="ChEBI" id="CHEBI:29035"/>
        <label>2</label>
    </ligand>
</feature>
<dbReference type="RefSeq" id="WP_141976667.1">
    <property type="nucleotide sequence ID" value="NZ_VFPP01000001.1"/>
</dbReference>
<feature type="binding site" evidence="12">
    <location>
        <position position="63"/>
    </location>
    <ligand>
        <name>Mn(2+)</name>
        <dbReference type="ChEBI" id="CHEBI:29035"/>
        <label>2</label>
    </ligand>
</feature>
<dbReference type="EC" id="5.4.2.12" evidence="9"/>
<dbReference type="Gene3D" id="3.40.720.10">
    <property type="entry name" value="Alkaline Phosphatase, subunit A"/>
    <property type="match status" value="1"/>
</dbReference>
<dbReference type="PANTHER" id="PTHR31637">
    <property type="entry name" value="2,3-BISPHOSPHOGLYCERATE-INDEPENDENT PHOSPHOGLYCERATE MUTASE"/>
    <property type="match status" value="1"/>
</dbReference>
<feature type="domain" description="BPG-independent PGAM N-terminal" evidence="14">
    <location>
        <begin position="83"/>
        <end position="289"/>
    </location>
</feature>
<comment type="cofactor">
    <cofactor evidence="2">
        <name>Mn(2+)</name>
        <dbReference type="ChEBI" id="CHEBI:29035"/>
    </cofactor>
</comment>
<evidence type="ECO:0000259" key="14">
    <source>
        <dbReference type="Pfam" id="PF06415"/>
    </source>
</evidence>
<dbReference type="NCBIfam" id="TIGR01307">
    <property type="entry name" value="pgm_bpd_ind"/>
    <property type="match status" value="1"/>
</dbReference>
<evidence type="ECO:0000256" key="4">
    <source>
        <dbReference type="ARBA" id="ARBA00008819"/>
    </source>
</evidence>
<dbReference type="CDD" id="cd16010">
    <property type="entry name" value="iPGM"/>
    <property type="match status" value="1"/>
</dbReference>
<dbReference type="InterPro" id="IPR006124">
    <property type="entry name" value="Metalloenzyme"/>
</dbReference>
<evidence type="ECO:0000313" key="15">
    <source>
        <dbReference type="EMBL" id="TQM79394.1"/>
    </source>
</evidence>
<dbReference type="GO" id="GO:0005829">
    <property type="term" value="C:cytosol"/>
    <property type="evidence" value="ECO:0007669"/>
    <property type="project" value="TreeGrafter"/>
</dbReference>
<feature type="active site" description="Phosphoserine intermediate" evidence="10">
    <location>
        <position position="63"/>
    </location>
</feature>
<comment type="caution">
    <text evidence="15">The sequence shown here is derived from an EMBL/GenBank/DDBJ whole genome shotgun (WGS) entry which is preliminary data.</text>
</comment>
<feature type="binding site" evidence="11">
    <location>
        <position position="326"/>
    </location>
    <ligand>
        <name>substrate</name>
    </ligand>
</feature>